<evidence type="ECO:0000313" key="9">
    <source>
        <dbReference type="WBParaSite" id="HCON_00025640-00001"/>
    </source>
</evidence>
<proteinExistence type="inferred from homology"/>
<keyword evidence="6" id="KW-0256">Endoplasmic reticulum</keyword>
<evidence type="ECO:0000313" key="8">
    <source>
        <dbReference type="Proteomes" id="UP000025227"/>
    </source>
</evidence>
<comment type="catalytic activity">
    <reaction evidence="6">
        <text>cis-stilbene oxide + H2O = (1R,2R)-hydrobenzoin</text>
        <dbReference type="Rhea" id="RHEA:23900"/>
        <dbReference type="ChEBI" id="CHEBI:15377"/>
        <dbReference type="ChEBI" id="CHEBI:50004"/>
        <dbReference type="ChEBI" id="CHEBI:50014"/>
        <dbReference type="EC" id="3.3.2.9"/>
    </reaction>
</comment>
<keyword evidence="4 6" id="KW-0058">Aromatic hydrocarbons catabolism</keyword>
<keyword evidence="8" id="KW-1185">Reference proteome</keyword>
<dbReference type="AlphaFoldDB" id="A0A7I4XZ07"/>
<organism evidence="8 9">
    <name type="scientific">Haemonchus contortus</name>
    <name type="common">Barber pole worm</name>
    <dbReference type="NCBI Taxonomy" id="6289"/>
    <lineage>
        <taxon>Eukaryota</taxon>
        <taxon>Metazoa</taxon>
        <taxon>Ecdysozoa</taxon>
        <taxon>Nematoda</taxon>
        <taxon>Chromadorea</taxon>
        <taxon>Rhabditida</taxon>
        <taxon>Rhabditina</taxon>
        <taxon>Rhabditomorpha</taxon>
        <taxon>Strongyloidea</taxon>
        <taxon>Trichostrongylidae</taxon>
        <taxon>Haemonchus</taxon>
    </lineage>
</organism>
<evidence type="ECO:0000259" key="7">
    <source>
        <dbReference type="Pfam" id="PF06441"/>
    </source>
</evidence>
<keyword evidence="6" id="KW-0472">Membrane</keyword>
<reference evidence="9" key="1">
    <citation type="submission" date="2020-12" db="UniProtKB">
        <authorList>
            <consortium name="WormBaseParasite"/>
        </authorList>
    </citation>
    <scope>IDENTIFICATION</scope>
    <source>
        <strain evidence="9">MHco3</strain>
    </source>
</reference>
<dbReference type="PANTHER" id="PTHR21661">
    <property type="entry name" value="EPOXIDE HYDROLASE 1-RELATED"/>
    <property type="match status" value="1"/>
</dbReference>
<dbReference type="GO" id="GO:0033961">
    <property type="term" value="F:cis-stilbene-oxide hydrolase activity"/>
    <property type="evidence" value="ECO:0007669"/>
    <property type="project" value="UniProtKB-UniRule"/>
</dbReference>
<evidence type="ECO:0000256" key="2">
    <source>
        <dbReference type="ARBA" id="ARBA00004111"/>
    </source>
</evidence>
<dbReference type="Pfam" id="PF06441">
    <property type="entry name" value="EHN"/>
    <property type="match status" value="1"/>
</dbReference>
<dbReference type="PIRSF" id="PIRSF001112">
    <property type="entry name" value="Epoxide_hydrolase"/>
    <property type="match status" value="1"/>
</dbReference>
<dbReference type="GO" id="GO:0097176">
    <property type="term" value="P:epoxide metabolic process"/>
    <property type="evidence" value="ECO:0007669"/>
    <property type="project" value="TreeGrafter"/>
</dbReference>
<dbReference type="OrthoDB" id="7130006at2759"/>
<dbReference type="InterPro" id="IPR010497">
    <property type="entry name" value="Epoxide_hydro_N"/>
</dbReference>
<dbReference type="EC" id="3.3.2.9" evidence="6"/>
<evidence type="ECO:0000256" key="5">
    <source>
        <dbReference type="ARBA" id="ARBA00022801"/>
    </source>
</evidence>
<dbReference type="PRINTS" id="PR00412">
    <property type="entry name" value="EPOXHYDRLASE"/>
</dbReference>
<comment type="subcellular location">
    <subcellularLocation>
        <location evidence="6">Endoplasmic reticulum membrane</location>
    </subcellularLocation>
    <subcellularLocation>
        <location evidence="2">Microsome membrane</location>
        <topology evidence="2">Single-pass membrane protein</topology>
    </subcellularLocation>
</comment>
<dbReference type="InterPro" id="IPR016292">
    <property type="entry name" value="Epoxide_hydrolase"/>
</dbReference>
<dbReference type="SUPFAM" id="SSF53474">
    <property type="entry name" value="alpha/beta-Hydrolases"/>
    <property type="match status" value="1"/>
</dbReference>
<dbReference type="GO" id="GO:0005789">
    <property type="term" value="C:endoplasmic reticulum membrane"/>
    <property type="evidence" value="ECO:0007669"/>
    <property type="project" value="UniProtKB-SubCell"/>
</dbReference>
<dbReference type="PANTHER" id="PTHR21661:SF16">
    <property type="entry name" value="EPOXIDE HYDROLASE"/>
    <property type="match status" value="1"/>
</dbReference>
<evidence type="ECO:0000256" key="3">
    <source>
        <dbReference type="ARBA" id="ARBA00010088"/>
    </source>
</evidence>
<dbReference type="Gene3D" id="3.40.50.1820">
    <property type="entry name" value="alpha/beta hydrolase"/>
    <property type="match status" value="1"/>
</dbReference>
<protein>
    <recommendedName>
        <fullName evidence="6">Epoxide hydrolase</fullName>
        <ecNumber evidence="6">3.3.2.9</ecNumber>
    </recommendedName>
</protein>
<dbReference type="Proteomes" id="UP000025227">
    <property type="component" value="Unplaced"/>
</dbReference>
<sequence>MRLRSLSLVAGLIFAAIPLLFTIWLEYVPVHETERIAEDAYWGSGEVVKDNERIEVFKVDIDDEQIEQFKNRLSGDRLVAPLDDSSLSMDQHSFMKILSKVMASFDWKQHQHFLNTFKQYRTEIEGLPIHFLRISLPKESTKDTVPLLMLHGFPGSYWDFFKVIPILTNPVRFGFDFGVRRPLLFEVIVPSLPGFIFSGKPSKTGFSTTDMARIMAKLMQRLNVKSYFIQGSELLGTEIAAVMSGFYPTRVRGVHLSNPIIHPDFSPQVFVKYQLQRILGIGNTELSATLKFLETMHDLVPTPDSIGDALSSSPLGTSTYLMSVWSSFSSRDRSMLLNRLFTLDELATISYLYYLTETTPHAMRIMLMFLNEDLPRQRLQIRVPCGILQSPAVPWSTPNSIARHRFLNITSFTTVPKGGAFLHLQEPQNFAADVFRLVERVMM</sequence>
<feature type="domain" description="Epoxide hydrolase N-terminal" evidence="7">
    <location>
        <begin position="55"/>
        <end position="160"/>
    </location>
</feature>
<dbReference type="OMA" id="IYLYWLT"/>
<evidence type="ECO:0000256" key="6">
    <source>
        <dbReference type="PIRNR" id="PIRNR001112"/>
    </source>
</evidence>
<dbReference type="InterPro" id="IPR029058">
    <property type="entry name" value="AB_hydrolase_fold"/>
</dbReference>
<name>A0A7I4XZ07_HAECO</name>
<keyword evidence="5 6" id="KW-0378">Hydrolase</keyword>
<evidence type="ECO:0000256" key="4">
    <source>
        <dbReference type="ARBA" id="ARBA00022797"/>
    </source>
</evidence>
<comment type="catalytic activity">
    <reaction evidence="1 6">
        <text>1-(4-methoxyphenyl)-N-methyl-N-[(3-methyloxetan-3-yl)methyl]methanamine + H2O = 2-{[(4-methoxybenzyl)(methyl)amino]methyl}-2-methylpropane-1,3-diol</text>
        <dbReference type="Rhea" id="RHEA:55764"/>
        <dbReference type="ChEBI" id="CHEBI:15377"/>
        <dbReference type="ChEBI" id="CHEBI:139161"/>
        <dbReference type="ChEBI" id="CHEBI:139164"/>
        <dbReference type="EC" id="3.3.2.9"/>
    </reaction>
</comment>
<evidence type="ECO:0000256" key="1">
    <source>
        <dbReference type="ARBA" id="ARBA00000221"/>
    </source>
</evidence>
<dbReference type="InterPro" id="IPR000639">
    <property type="entry name" value="Epox_hydrolase-like"/>
</dbReference>
<dbReference type="WBParaSite" id="HCON_00025640-00001">
    <property type="protein sequence ID" value="HCON_00025640-00001"/>
    <property type="gene ID" value="HCON_00025640"/>
</dbReference>
<accession>A0A7I4XZ07</accession>
<comment type="similarity">
    <text evidence="3 6">Belongs to the peptidase S33 family.</text>
</comment>